<feature type="transmembrane region" description="Helical" evidence="2">
    <location>
        <begin position="143"/>
        <end position="163"/>
    </location>
</feature>
<evidence type="ECO:0000313" key="4">
    <source>
        <dbReference type="Proteomes" id="UP001295684"/>
    </source>
</evidence>
<sequence>MISYSQVIQSKDTDESSVIRTSISQRDYVPSDNSFKRTGYKMYKNQGAFKKCARYISAFGCIFILYGITNILFYSYACGFEIVYCMRNPDACPTAPLLVSLFGYLLDSLNSCCTVWIGILFIKKTSKPSRDQTWELWKKTMRIMAIKLAIVVLVELTLGLYMLNTSYNEYGLGQGSEENGEHKIKFKIKQKSRTGATEYKETKEYNGYSSVLLMNAIVGLVLPLSCILIYSACILCGLYKYHSIAKEIETIQDNPPAPLFPLPQLQPIPTSKPRSYSNSSSYNP</sequence>
<reference evidence="3" key="1">
    <citation type="submission" date="2023-07" db="EMBL/GenBank/DDBJ databases">
        <authorList>
            <consortium name="AG Swart"/>
            <person name="Singh M."/>
            <person name="Singh A."/>
            <person name="Seah K."/>
            <person name="Emmerich C."/>
        </authorList>
    </citation>
    <scope>NUCLEOTIDE SEQUENCE</scope>
    <source>
        <strain evidence="3">DP1</strain>
    </source>
</reference>
<keyword evidence="2" id="KW-0472">Membrane</keyword>
<feature type="transmembrane region" description="Helical" evidence="2">
    <location>
        <begin position="52"/>
        <end position="77"/>
    </location>
</feature>
<gene>
    <name evidence="3" type="ORF">ECRASSUSDP1_LOCUS14903</name>
</gene>
<proteinExistence type="predicted"/>
<accession>A0AAD1XIW7</accession>
<keyword evidence="4" id="KW-1185">Reference proteome</keyword>
<keyword evidence="2" id="KW-1133">Transmembrane helix</keyword>
<feature type="region of interest" description="Disordered" evidence="1">
    <location>
        <begin position="262"/>
        <end position="284"/>
    </location>
</feature>
<dbReference type="EMBL" id="CAMPGE010014909">
    <property type="protein sequence ID" value="CAI2373557.1"/>
    <property type="molecule type" value="Genomic_DNA"/>
</dbReference>
<feature type="compositionally biased region" description="Low complexity" evidence="1">
    <location>
        <begin position="267"/>
        <end position="284"/>
    </location>
</feature>
<evidence type="ECO:0000313" key="3">
    <source>
        <dbReference type="EMBL" id="CAI2373557.1"/>
    </source>
</evidence>
<dbReference type="AlphaFoldDB" id="A0AAD1XIW7"/>
<evidence type="ECO:0000256" key="1">
    <source>
        <dbReference type="SAM" id="MobiDB-lite"/>
    </source>
</evidence>
<feature type="transmembrane region" description="Helical" evidence="2">
    <location>
        <begin position="212"/>
        <end position="239"/>
    </location>
</feature>
<keyword evidence="2" id="KW-0812">Transmembrane</keyword>
<dbReference type="Proteomes" id="UP001295684">
    <property type="component" value="Unassembled WGS sequence"/>
</dbReference>
<protein>
    <submittedName>
        <fullName evidence="3">Uncharacterized protein</fullName>
    </submittedName>
</protein>
<comment type="caution">
    <text evidence="3">The sequence shown here is derived from an EMBL/GenBank/DDBJ whole genome shotgun (WGS) entry which is preliminary data.</text>
</comment>
<feature type="transmembrane region" description="Helical" evidence="2">
    <location>
        <begin position="97"/>
        <end position="122"/>
    </location>
</feature>
<organism evidence="3 4">
    <name type="scientific">Euplotes crassus</name>
    <dbReference type="NCBI Taxonomy" id="5936"/>
    <lineage>
        <taxon>Eukaryota</taxon>
        <taxon>Sar</taxon>
        <taxon>Alveolata</taxon>
        <taxon>Ciliophora</taxon>
        <taxon>Intramacronucleata</taxon>
        <taxon>Spirotrichea</taxon>
        <taxon>Hypotrichia</taxon>
        <taxon>Euplotida</taxon>
        <taxon>Euplotidae</taxon>
        <taxon>Moneuplotes</taxon>
    </lineage>
</organism>
<name>A0AAD1XIW7_EUPCR</name>
<evidence type="ECO:0000256" key="2">
    <source>
        <dbReference type="SAM" id="Phobius"/>
    </source>
</evidence>